<organism evidence="2 3">
    <name type="scientific">Marininema mesophilum</name>
    <dbReference type="NCBI Taxonomy" id="1048340"/>
    <lineage>
        <taxon>Bacteria</taxon>
        <taxon>Bacillati</taxon>
        <taxon>Bacillota</taxon>
        <taxon>Bacilli</taxon>
        <taxon>Bacillales</taxon>
        <taxon>Thermoactinomycetaceae</taxon>
        <taxon>Marininema</taxon>
    </lineage>
</organism>
<proteinExistence type="predicted"/>
<name>A0A1H3A413_9BACL</name>
<feature type="transmembrane region" description="Helical" evidence="1">
    <location>
        <begin position="6"/>
        <end position="25"/>
    </location>
</feature>
<sequence>MKPIGSFIGLIIIIILAIIAVYEYIKKGDLLP</sequence>
<keyword evidence="1" id="KW-0812">Transmembrane</keyword>
<gene>
    <name evidence="2" type="ORF">SAMN05444487_112123</name>
</gene>
<dbReference type="Proteomes" id="UP000198534">
    <property type="component" value="Unassembled WGS sequence"/>
</dbReference>
<protein>
    <submittedName>
        <fullName evidence="2">Uncharacterized protein</fullName>
    </submittedName>
</protein>
<keyword evidence="1" id="KW-1133">Transmembrane helix</keyword>
<keyword evidence="3" id="KW-1185">Reference proteome</keyword>
<evidence type="ECO:0000313" key="2">
    <source>
        <dbReference type="EMBL" id="SDX24530.1"/>
    </source>
</evidence>
<dbReference type="EMBL" id="FNNQ01000012">
    <property type="protein sequence ID" value="SDX24530.1"/>
    <property type="molecule type" value="Genomic_DNA"/>
</dbReference>
<reference evidence="2 3" key="1">
    <citation type="submission" date="2016-10" db="EMBL/GenBank/DDBJ databases">
        <authorList>
            <person name="de Groot N.N."/>
        </authorList>
    </citation>
    <scope>NUCLEOTIDE SEQUENCE [LARGE SCALE GENOMIC DNA]</scope>
    <source>
        <strain evidence="2 3">DSM 45610</strain>
    </source>
</reference>
<keyword evidence="1" id="KW-0472">Membrane</keyword>
<evidence type="ECO:0000313" key="3">
    <source>
        <dbReference type="Proteomes" id="UP000198534"/>
    </source>
</evidence>
<evidence type="ECO:0000256" key="1">
    <source>
        <dbReference type="SAM" id="Phobius"/>
    </source>
</evidence>
<dbReference type="AlphaFoldDB" id="A0A1H3A413"/>
<accession>A0A1H3A413</accession>